<dbReference type="EMBL" id="JALQCY010000001">
    <property type="protein sequence ID" value="MCK9792428.1"/>
    <property type="molecule type" value="Genomic_DNA"/>
</dbReference>
<comment type="subcellular location">
    <subcellularLocation>
        <location evidence="2">Gas vesicle</location>
    </subcellularLocation>
</comment>
<reference evidence="4 5" key="1">
    <citation type="submission" date="2022-02" db="EMBL/GenBank/DDBJ databases">
        <title>The car tank lid bacteriome: a reservoir of bacteria with potential in bioremediation of fuel.</title>
        <authorList>
            <person name="Vidal-Verdu A."/>
            <person name="Gomez-Martinez D."/>
            <person name="Latorre-Perez A."/>
            <person name="Pereto J."/>
            <person name="Porcar M."/>
        </authorList>
    </citation>
    <scope>NUCLEOTIDE SEQUENCE [LARGE SCALE GENOMIC DNA]</scope>
    <source>
        <strain evidence="4 5">4D.3</strain>
    </source>
</reference>
<proteinExistence type="inferred from homology"/>
<dbReference type="RefSeq" id="WP_416342302.1">
    <property type="nucleotide sequence ID" value="NZ_JALQCY010000001.1"/>
</dbReference>
<evidence type="ECO:0000313" key="5">
    <source>
        <dbReference type="Proteomes" id="UP001651050"/>
    </source>
</evidence>
<comment type="similarity">
    <text evidence="3">Belongs to the gas vesicle GvpF/GvpL family.</text>
</comment>
<dbReference type="PANTHER" id="PTHR36852:SF1">
    <property type="entry name" value="PROTEIN GVPL 2"/>
    <property type="match status" value="1"/>
</dbReference>
<sequence length="262" mass="28467">MTATTEGTTTEGLYVYAIGRGEPDDLGAGVDGVPLDRVTAHGLTAVVHRHTSGPFAGPDDDVRRRVVEHSDVVDRVWQATGSVLPMSFNVIVAGSDDEPAGTRLASWLGQHADRLGARLDRLTGRGELQVEIGLDQHEAGGRDPRAEALRVELAERPAGVRRLLTKRLEQLERDATAALADELYPDLRRRLAATAEEVTETRRTHPEPGVVPVIGLALLVPLDDVDRVGRELARVRDEHPAARIRYVGPWPPYSFAEVPATA</sequence>
<keyword evidence="1" id="KW-0304">Gas vesicle</keyword>
<gene>
    <name evidence="4" type="ORF">M1843_01545</name>
</gene>
<evidence type="ECO:0000256" key="2">
    <source>
        <dbReference type="ARBA" id="ARBA00035108"/>
    </source>
</evidence>
<name>A0ABT0IYU5_9MICO</name>
<comment type="caution">
    <text evidence="4">The sequence shown here is derived from an EMBL/GenBank/DDBJ whole genome shotgun (WGS) entry which is preliminary data.</text>
</comment>
<dbReference type="PANTHER" id="PTHR36852">
    <property type="entry name" value="PROTEIN GVPL 2"/>
    <property type="match status" value="1"/>
</dbReference>
<evidence type="ECO:0000256" key="1">
    <source>
        <dbReference type="ARBA" id="ARBA00022987"/>
    </source>
</evidence>
<dbReference type="Pfam" id="PF06386">
    <property type="entry name" value="GvpL_GvpF"/>
    <property type="match status" value="1"/>
</dbReference>
<dbReference type="InterPro" id="IPR009430">
    <property type="entry name" value="GvpL/GvpF"/>
</dbReference>
<evidence type="ECO:0000313" key="4">
    <source>
        <dbReference type="EMBL" id="MCK9792428.1"/>
    </source>
</evidence>
<protein>
    <submittedName>
        <fullName evidence="4">GvpL/GvpF family gas vesicle protein</fullName>
    </submittedName>
</protein>
<accession>A0ABT0IYU5</accession>
<keyword evidence="5" id="KW-1185">Reference proteome</keyword>
<organism evidence="4 5">
    <name type="scientific">Isoptericola peretonis</name>
    <dbReference type="NCBI Taxonomy" id="2918523"/>
    <lineage>
        <taxon>Bacteria</taxon>
        <taxon>Bacillati</taxon>
        <taxon>Actinomycetota</taxon>
        <taxon>Actinomycetes</taxon>
        <taxon>Micrococcales</taxon>
        <taxon>Promicromonosporaceae</taxon>
        <taxon>Isoptericola</taxon>
    </lineage>
</organism>
<evidence type="ECO:0000256" key="3">
    <source>
        <dbReference type="ARBA" id="ARBA00035643"/>
    </source>
</evidence>
<dbReference type="Proteomes" id="UP001651050">
    <property type="component" value="Unassembled WGS sequence"/>
</dbReference>